<keyword evidence="4" id="KW-1185">Reference proteome</keyword>
<organism evidence="3 4">
    <name type="scientific">Streptomyces eurocidicus</name>
    <name type="common">Streptoverticillium eurocidicus</name>
    <dbReference type="NCBI Taxonomy" id="66423"/>
    <lineage>
        <taxon>Bacteria</taxon>
        <taxon>Bacillati</taxon>
        <taxon>Actinomycetota</taxon>
        <taxon>Actinomycetes</taxon>
        <taxon>Kitasatosporales</taxon>
        <taxon>Streptomycetaceae</taxon>
        <taxon>Streptomyces</taxon>
    </lineage>
</organism>
<proteinExistence type="predicted"/>
<dbReference type="RefSeq" id="WP_102918005.1">
    <property type="nucleotide sequence ID" value="NZ_JACHJF010000003.1"/>
</dbReference>
<dbReference type="Proteomes" id="UP000235945">
    <property type="component" value="Unassembled WGS sequence"/>
</dbReference>
<comment type="caution">
    <text evidence="3">The sequence shown here is derived from an EMBL/GenBank/DDBJ whole genome shotgun (WGS) entry which is preliminary data.</text>
</comment>
<dbReference type="GO" id="GO:0003677">
    <property type="term" value="F:DNA binding"/>
    <property type="evidence" value="ECO:0007669"/>
    <property type="project" value="InterPro"/>
</dbReference>
<dbReference type="InterPro" id="IPR010982">
    <property type="entry name" value="Lambda_DNA-bd_dom_sf"/>
</dbReference>
<dbReference type="CDD" id="cd00093">
    <property type="entry name" value="HTH_XRE"/>
    <property type="match status" value="1"/>
</dbReference>
<dbReference type="OrthoDB" id="2897536at2"/>
<accession>A0A2N8NWT0</accession>
<dbReference type="AlphaFoldDB" id="A0A2N8NWT0"/>
<dbReference type="PROSITE" id="PS50943">
    <property type="entry name" value="HTH_CROC1"/>
    <property type="match status" value="1"/>
</dbReference>
<sequence>MANGRGAGGFGRSKVGWEFFGSELKRRRETAGFTQQELGTRVFCSGSYIGQFETGIRKPQLDAAERIDEALKTDGFFARMCEGLINSSPYIDYFSEVAYLEGLADSIRAYAPMFVPGLFQTAAYARAILLATFPFTPDEELESRVATRLARQGIVDHPTEPMLWVVLDESVLRRQVGGAVVMREQLMRVVTLVRNRRIGMQVLPFGAGAPALSGMLKLMTFEDAPPVAYSEGVMSGSLLDDPALVARCERTYDLVGAAALSPEASLSLVQSVAEEYADDC</sequence>
<dbReference type="InterPro" id="IPR043917">
    <property type="entry name" value="DUF5753"/>
</dbReference>
<dbReference type="Gene3D" id="1.10.260.40">
    <property type="entry name" value="lambda repressor-like DNA-binding domains"/>
    <property type="match status" value="1"/>
</dbReference>
<dbReference type="InterPro" id="IPR001387">
    <property type="entry name" value="Cro/C1-type_HTH"/>
</dbReference>
<reference evidence="2 5" key="3">
    <citation type="submission" date="2020-08" db="EMBL/GenBank/DDBJ databases">
        <title>Genomic Encyclopedia of Type Strains, Phase III (KMG-III): the genomes of soil and plant-associated and newly described type strains.</title>
        <authorList>
            <person name="Whitman W."/>
        </authorList>
    </citation>
    <scope>NUCLEOTIDE SEQUENCE [LARGE SCALE GENOMIC DNA]</scope>
    <source>
        <strain evidence="2 5">CECT 3259</strain>
    </source>
</reference>
<reference evidence="3" key="1">
    <citation type="submission" date="2015-07" db="EMBL/GenBank/DDBJ databases">
        <authorList>
            <person name="Noorani M."/>
        </authorList>
    </citation>
    <scope>NUCLEOTIDE SEQUENCE [LARGE SCALE GENOMIC DNA]</scope>
    <source>
        <strain evidence="3">ATCC 27428</strain>
    </source>
</reference>
<dbReference type="EMBL" id="JACHJF010000003">
    <property type="protein sequence ID" value="MBB5117978.1"/>
    <property type="molecule type" value="Genomic_DNA"/>
</dbReference>
<dbReference type="SMART" id="SM00530">
    <property type="entry name" value="HTH_XRE"/>
    <property type="match status" value="1"/>
</dbReference>
<evidence type="ECO:0000313" key="5">
    <source>
        <dbReference type="Proteomes" id="UP000528608"/>
    </source>
</evidence>
<dbReference type="SUPFAM" id="SSF47413">
    <property type="entry name" value="lambda repressor-like DNA-binding domains"/>
    <property type="match status" value="1"/>
</dbReference>
<dbReference type="Pfam" id="PF19054">
    <property type="entry name" value="DUF5753"/>
    <property type="match status" value="1"/>
</dbReference>
<gene>
    <name evidence="3" type="ORF">AF335_09815</name>
    <name evidence="2" type="ORF">FHS36_001399</name>
</gene>
<protein>
    <submittedName>
        <fullName evidence="2">Transcriptional regulator with XRE-family HTH domain</fullName>
    </submittedName>
    <submittedName>
        <fullName evidence="3">XRE family transcriptional regulator</fullName>
    </submittedName>
</protein>
<evidence type="ECO:0000313" key="4">
    <source>
        <dbReference type="Proteomes" id="UP000235945"/>
    </source>
</evidence>
<evidence type="ECO:0000259" key="1">
    <source>
        <dbReference type="PROSITE" id="PS50943"/>
    </source>
</evidence>
<feature type="domain" description="HTH cro/C1-type" evidence="1">
    <location>
        <begin position="24"/>
        <end position="76"/>
    </location>
</feature>
<dbReference type="EMBL" id="LGUI01000003">
    <property type="protein sequence ID" value="PNE33221.1"/>
    <property type="molecule type" value="Genomic_DNA"/>
</dbReference>
<reference evidence="4" key="2">
    <citation type="submission" date="2015-07" db="EMBL/GenBank/DDBJ databases">
        <authorList>
            <person name="Graham D.E."/>
            <person name="Giannone R.J."/>
            <person name="Gulvik C.A."/>
            <person name="Hettich R.L."/>
            <person name="Klingeman D.M."/>
            <person name="Mahan K.M."/>
            <person name="Parry R.J."/>
            <person name="Spain J.C."/>
        </authorList>
    </citation>
    <scope>NUCLEOTIDE SEQUENCE [LARGE SCALE GENOMIC DNA]</scope>
    <source>
        <strain evidence="4">ATCC 27428</strain>
    </source>
</reference>
<dbReference type="Proteomes" id="UP000528608">
    <property type="component" value="Unassembled WGS sequence"/>
</dbReference>
<name>A0A2N8NWT0_STREU</name>
<evidence type="ECO:0000313" key="2">
    <source>
        <dbReference type="EMBL" id="MBB5117978.1"/>
    </source>
</evidence>
<dbReference type="Pfam" id="PF13560">
    <property type="entry name" value="HTH_31"/>
    <property type="match status" value="1"/>
</dbReference>
<evidence type="ECO:0000313" key="3">
    <source>
        <dbReference type="EMBL" id="PNE33221.1"/>
    </source>
</evidence>